<sequence length="165" mass="19108">MVFGLHALIRLKKRKSLFLTMPVIVKLIKNDLIAIILYNTLFHTSLFYLKETSLSLECPEKYTIDDLICHFEERGFRYSAQLSMTEEELKNIIQEFKNIPRQGDIFTLGITAIKEPAKIDKRREIMTKLVNNIVAIQVYQKINGAWENVHEEHFEPAPTGGCVLL</sequence>
<dbReference type="EMBL" id="LNXT01000021">
    <property type="protein sequence ID" value="KTC71560.1"/>
    <property type="molecule type" value="Genomic_DNA"/>
</dbReference>
<organism evidence="2 4">
    <name type="scientific">Legionella birminghamensis</name>
    <dbReference type="NCBI Taxonomy" id="28083"/>
    <lineage>
        <taxon>Bacteria</taxon>
        <taxon>Pseudomonadati</taxon>
        <taxon>Pseudomonadota</taxon>
        <taxon>Gammaproteobacteria</taxon>
        <taxon>Legionellales</taxon>
        <taxon>Legionellaceae</taxon>
        <taxon>Legionella</taxon>
    </lineage>
</organism>
<dbReference type="Proteomes" id="UP000054735">
    <property type="component" value="Unassembled WGS sequence"/>
</dbReference>
<reference evidence="1 3" key="1">
    <citation type="submission" date="2015-11" db="EMBL/GenBank/DDBJ databases">
        <title>Genomic analysis of 38 Legionella species identifies large and diverse effector repertoires.</title>
        <authorList>
            <person name="Burstein D."/>
            <person name="Amaro F."/>
            <person name="Zusman T."/>
            <person name="Lifshitz Z."/>
            <person name="Cohen O."/>
            <person name="Gilbert J.A."/>
            <person name="Pupko T."/>
            <person name="Shuman H.A."/>
            <person name="Segal G."/>
        </authorList>
    </citation>
    <scope>NUCLEOTIDE SEQUENCE [LARGE SCALE GENOMIC DNA]</scope>
    <source>
        <strain evidence="1 3">CDC#1407-AL-14</strain>
    </source>
</reference>
<name>A0A378I7L5_9GAMM</name>
<dbReference type="RefSeq" id="WP_058523767.1">
    <property type="nucleotide sequence ID" value="NZ_CAAAHV010000019.1"/>
</dbReference>
<protein>
    <submittedName>
        <fullName evidence="2">Uncharacterized protein</fullName>
    </submittedName>
</protein>
<dbReference type="AlphaFoldDB" id="A0A378I7L5"/>
<evidence type="ECO:0000313" key="3">
    <source>
        <dbReference type="Proteomes" id="UP000054735"/>
    </source>
</evidence>
<dbReference type="Proteomes" id="UP000255066">
    <property type="component" value="Unassembled WGS sequence"/>
</dbReference>
<evidence type="ECO:0000313" key="2">
    <source>
        <dbReference type="EMBL" id="STX30832.1"/>
    </source>
</evidence>
<keyword evidence="3" id="KW-1185">Reference proteome</keyword>
<evidence type="ECO:0000313" key="1">
    <source>
        <dbReference type="EMBL" id="KTC71560.1"/>
    </source>
</evidence>
<dbReference type="EMBL" id="UGNW01000001">
    <property type="protein sequence ID" value="STX30832.1"/>
    <property type="molecule type" value="Genomic_DNA"/>
</dbReference>
<evidence type="ECO:0000313" key="4">
    <source>
        <dbReference type="Proteomes" id="UP000255066"/>
    </source>
</evidence>
<reference evidence="2 4" key="2">
    <citation type="submission" date="2018-06" db="EMBL/GenBank/DDBJ databases">
        <authorList>
            <consortium name="Pathogen Informatics"/>
            <person name="Doyle S."/>
        </authorList>
    </citation>
    <scope>NUCLEOTIDE SEQUENCE [LARGE SCALE GENOMIC DNA]</scope>
    <source>
        <strain evidence="2 4">NCTC12437</strain>
    </source>
</reference>
<dbReference type="STRING" id="28083.Lbir_1712"/>
<proteinExistence type="predicted"/>
<gene>
    <name evidence="1" type="ORF">Lbir_1712</name>
    <name evidence="2" type="ORF">NCTC12437_00599</name>
</gene>
<accession>A0A378I7L5</accession>